<keyword evidence="2" id="KW-1185">Reference proteome</keyword>
<name>A0A835V7H2_VANPL</name>
<protein>
    <submittedName>
        <fullName evidence="1">Uncharacterized protein</fullName>
    </submittedName>
</protein>
<dbReference type="EMBL" id="JADCNL010000003">
    <property type="protein sequence ID" value="KAG0488287.1"/>
    <property type="molecule type" value="Genomic_DNA"/>
</dbReference>
<accession>A0A835V7H2</accession>
<comment type="caution">
    <text evidence="1">The sequence shown here is derived from an EMBL/GenBank/DDBJ whole genome shotgun (WGS) entry which is preliminary data.</text>
</comment>
<reference evidence="1 2" key="1">
    <citation type="journal article" date="2020" name="Nat. Food">
        <title>A phased Vanilla planifolia genome enables genetic improvement of flavour and production.</title>
        <authorList>
            <person name="Hasing T."/>
            <person name="Tang H."/>
            <person name="Brym M."/>
            <person name="Khazi F."/>
            <person name="Huang T."/>
            <person name="Chambers A.H."/>
        </authorList>
    </citation>
    <scope>NUCLEOTIDE SEQUENCE [LARGE SCALE GENOMIC DNA]</scope>
    <source>
        <tissue evidence="1">Leaf</tissue>
    </source>
</reference>
<organism evidence="1 2">
    <name type="scientific">Vanilla planifolia</name>
    <name type="common">Vanilla</name>
    <dbReference type="NCBI Taxonomy" id="51239"/>
    <lineage>
        <taxon>Eukaryota</taxon>
        <taxon>Viridiplantae</taxon>
        <taxon>Streptophyta</taxon>
        <taxon>Embryophyta</taxon>
        <taxon>Tracheophyta</taxon>
        <taxon>Spermatophyta</taxon>
        <taxon>Magnoliopsida</taxon>
        <taxon>Liliopsida</taxon>
        <taxon>Asparagales</taxon>
        <taxon>Orchidaceae</taxon>
        <taxon>Vanilloideae</taxon>
        <taxon>Vanilleae</taxon>
        <taxon>Vanilla</taxon>
    </lineage>
</organism>
<evidence type="ECO:0000313" key="2">
    <source>
        <dbReference type="Proteomes" id="UP000636800"/>
    </source>
</evidence>
<gene>
    <name evidence="1" type="ORF">HPP92_007098</name>
</gene>
<sequence length="121" mass="13202">MTHPQAGIPPISFLSLRDCSRVGFASMSDSLSGVFQRQIRIRAGITNAAAARALRASISSGIRVGHAKRFLPRRRLCGAPISPPMARRSLLEPSTNRLRRYASGETWPNPICFLQAISSTL</sequence>
<evidence type="ECO:0000313" key="1">
    <source>
        <dbReference type="EMBL" id="KAG0488287.1"/>
    </source>
</evidence>
<dbReference type="AlphaFoldDB" id="A0A835V7H2"/>
<proteinExistence type="predicted"/>
<dbReference type="OrthoDB" id="4951845at2759"/>
<dbReference type="Proteomes" id="UP000636800">
    <property type="component" value="Chromosome 3"/>
</dbReference>